<dbReference type="SUPFAM" id="SSF47473">
    <property type="entry name" value="EF-hand"/>
    <property type="match status" value="1"/>
</dbReference>
<evidence type="ECO:0000313" key="3">
    <source>
        <dbReference type="EMBL" id="KAK2143073.1"/>
    </source>
</evidence>
<protein>
    <recommendedName>
        <fullName evidence="2">EF-hand domain-containing protein</fullName>
    </recommendedName>
</protein>
<dbReference type="PROSITE" id="PS50222">
    <property type="entry name" value="EF_HAND_2"/>
    <property type="match status" value="2"/>
</dbReference>
<dbReference type="InterPro" id="IPR011992">
    <property type="entry name" value="EF-hand-dom_pair"/>
</dbReference>
<reference evidence="3" key="1">
    <citation type="journal article" date="2023" name="Mol. Biol. Evol.">
        <title>Third-Generation Sequencing Reveals the Adaptive Role of the Epigenome in Three Deep-Sea Polychaetes.</title>
        <authorList>
            <person name="Perez M."/>
            <person name="Aroh O."/>
            <person name="Sun Y."/>
            <person name="Lan Y."/>
            <person name="Juniper S.K."/>
            <person name="Young C.R."/>
            <person name="Angers B."/>
            <person name="Qian P.Y."/>
        </authorList>
    </citation>
    <scope>NUCLEOTIDE SEQUENCE</scope>
    <source>
        <strain evidence="3">P08H-3</strain>
    </source>
</reference>
<sequence length="73" mass="8154">MAGHSEKEIKAIFDAFDTDGSGEISRRELVNALLQLYKGDDQKAKAVAYNVLKETDFDMNGKVSWNEFKNALA</sequence>
<evidence type="ECO:0000256" key="1">
    <source>
        <dbReference type="ARBA" id="ARBA00022837"/>
    </source>
</evidence>
<dbReference type="InterPro" id="IPR002048">
    <property type="entry name" value="EF_hand_dom"/>
</dbReference>
<evidence type="ECO:0000313" key="4">
    <source>
        <dbReference type="Proteomes" id="UP001208570"/>
    </source>
</evidence>
<gene>
    <name evidence="3" type="ORF">LSH36_880g00038</name>
</gene>
<dbReference type="CDD" id="cd00051">
    <property type="entry name" value="EFh"/>
    <property type="match status" value="1"/>
</dbReference>
<keyword evidence="4" id="KW-1185">Reference proteome</keyword>
<dbReference type="AlphaFoldDB" id="A0AAD9IYV6"/>
<dbReference type="PROSITE" id="PS00018">
    <property type="entry name" value="EF_HAND_1"/>
    <property type="match status" value="2"/>
</dbReference>
<dbReference type="Pfam" id="PF13499">
    <property type="entry name" value="EF-hand_7"/>
    <property type="match status" value="1"/>
</dbReference>
<organism evidence="3 4">
    <name type="scientific">Paralvinella palmiformis</name>
    <dbReference type="NCBI Taxonomy" id="53620"/>
    <lineage>
        <taxon>Eukaryota</taxon>
        <taxon>Metazoa</taxon>
        <taxon>Spiralia</taxon>
        <taxon>Lophotrochozoa</taxon>
        <taxon>Annelida</taxon>
        <taxon>Polychaeta</taxon>
        <taxon>Sedentaria</taxon>
        <taxon>Canalipalpata</taxon>
        <taxon>Terebellida</taxon>
        <taxon>Terebelliformia</taxon>
        <taxon>Alvinellidae</taxon>
        <taxon>Paralvinella</taxon>
    </lineage>
</organism>
<dbReference type="InterPro" id="IPR018247">
    <property type="entry name" value="EF_Hand_1_Ca_BS"/>
</dbReference>
<dbReference type="Gene3D" id="1.10.238.10">
    <property type="entry name" value="EF-hand"/>
    <property type="match status" value="1"/>
</dbReference>
<feature type="domain" description="EF-hand" evidence="2">
    <location>
        <begin position="4"/>
        <end position="39"/>
    </location>
</feature>
<name>A0AAD9IYV6_9ANNE</name>
<accession>A0AAD9IYV6</accession>
<proteinExistence type="predicted"/>
<dbReference type="EMBL" id="JAODUP010000880">
    <property type="protein sequence ID" value="KAK2143073.1"/>
    <property type="molecule type" value="Genomic_DNA"/>
</dbReference>
<comment type="caution">
    <text evidence="3">The sequence shown here is derived from an EMBL/GenBank/DDBJ whole genome shotgun (WGS) entry which is preliminary data.</text>
</comment>
<feature type="domain" description="EF-hand" evidence="2">
    <location>
        <begin position="43"/>
        <end position="73"/>
    </location>
</feature>
<dbReference type="Proteomes" id="UP001208570">
    <property type="component" value="Unassembled WGS sequence"/>
</dbReference>
<keyword evidence="1" id="KW-0106">Calcium</keyword>
<dbReference type="SMART" id="SM00054">
    <property type="entry name" value="EFh"/>
    <property type="match status" value="1"/>
</dbReference>
<dbReference type="GO" id="GO:0005509">
    <property type="term" value="F:calcium ion binding"/>
    <property type="evidence" value="ECO:0007669"/>
    <property type="project" value="InterPro"/>
</dbReference>
<evidence type="ECO:0000259" key="2">
    <source>
        <dbReference type="PROSITE" id="PS50222"/>
    </source>
</evidence>